<sequence>MILPNCFFTNFIQTKRVSPLFSLFFRTHFTNSHIRPILTRTQQFHSKTSPELRNKREFCFQDCVPLLQHLRDHKDENSGRTLHSLFVKSALDKDEFVQNNMVRFYGDIGELENAHKLFGEIPQPSLISWTSMVSCYVNVGQHEMGLSLFRGLCRSGMHPNEYGFSVALKACRVMCDPVMGKLIHGLILKCGFDSHSFCSASILHLYADCGDVENSRKVFDGVCFGERCEALWNTLLNAHVEMSDVESSLKLFNEMRHSSVSPNHFTYTIFVKLCADVLDVELGRSVHGQAVKSGIENDVVVGGALVDCYVKLGLFNDACKVFQILEEKDNVAICALLAGFNQFGKSKEGFSLYVDFLYEGNKPDPFTCASVVSLCSNLETELSGTQVHCGFIKLGFKMDSYIGSAFINMYGNFGMISDAYKCFLAIHIKNEICINAMMNSLIFNSYDLKALELFCGMREVGIAQTSSSIIYALRACGNLFMLKEGRSVHSYLIKNPFEDDSRLGTENVLLDMYVRCRAVNDAKLIFKKMPRQNEFSWTTIISGCSESGHSVEALGIFRDMLLYSKPSQFTLISAIQACAEIKALEVGKQVHCYIMKVGFGYYPFLESALINMYAVFKHETLNALQVFLSMKEQDLVSWSAMLTAWVQNGFHEEALKLFTEFQTVPIFQVDESIISSCISAAAGLSASDTGKCFHSWVIKTGLEVNLHVASSIIDMYSKCGNIKDAITYFNTISHHNLVTWTAMIYGYAYHGRGREAIDLFNKAKEAGLEPDGVTFAGVLAACSHAGLVEEGCQYFEYMRSKYSYEVTINHYACMVDLFGRAAKLEEAEALIKEAPFQSKSLLWKTFLGACSKHENADIGDRISNLLAGIELNEPSTYVLLSNIYASASMWKSCTELRNKMVKGSVTKQPGSSWIQLAG</sequence>
<dbReference type="Proteomes" id="UP000694853">
    <property type="component" value="Unplaced"/>
</dbReference>
<feature type="repeat" description="PPR" evidence="2">
    <location>
        <begin position="228"/>
        <end position="262"/>
    </location>
</feature>
<dbReference type="KEGG" id="aprc:113866128"/>
<dbReference type="GeneID" id="113866128"/>
<name>A0A8B8LN50_ABRPR</name>
<protein>
    <submittedName>
        <fullName evidence="4">Pentatricopeptide repeat-containing protein At5g27110-like</fullName>
    </submittedName>
</protein>
<keyword evidence="1" id="KW-0677">Repeat</keyword>
<dbReference type="RefSeq" id="XP_027356818.1">
    <property type="nucleotide sequence ID" value="XM_027501017.1"/>
</dbReference>
<proteinExistence type="predicted"/>
<evidence type="ECO:0000256" key="2">
    <source>
        <dbReference type="PROSITE-ProRule" id="PRU00708"/>
    </source>
</evidence>
<dbReference type="PANTHER" id="PTHR47926">
    <property type="entry name" value="PENTATRICOPEPTIDE REPEAT-CONTAINING PROTEIN"/>
    <property type="match status" value="1"/>
</dbReference>
<dbReference type="Pfam" id="PF01535">
    <property type="entry name" value="PPR"/>
    <property type="match status" value="6"/>
</dbReference>
<dbReference type="GO" id="GO:0009451">
    <property type="term" value="P:RNA modification"/>
    <property type="evidence" value="ECO:0007669"/>
    <property type="project" value="InterPro"/>
</dbReference>
<dbReference type="OrthoDB" id="185373at2759"/>
<dbReference type="Gene3D" id="1.25.40.10">
    <property type="entry name" value="Tetratricopeptide repeat domain"/>
    <property type="match status" value="6"/>
</dbReference>
<dbReference type="NCBIfam" id="TIGR00756">
    <property type="entry name" value="PPR"/>
    <property type="match status" value="4"/>
</dbReference>
<organism evidence="3 4">
    <name type="scientific">Abrus precatorius</name>
    <name type="common">Indian licorice</name>
    <name type="synonym">Glycine abrus</name>
    <dbReference type="NCBI Taxonomy" id="3816"/>
    <lineage>
        <taxon>Eukaryota</taxon>
        <taxon>Viridiplantae</taxon>
        <taxon>Streptophyta</taxon>
        <taxon>Embryophyta</taxon>
        <taxon>Tracheophyta</taxon>
        <taxon>Spermatophyta</taxon>
        <taxon>Magnoliopsida</taxon>
        <taxon>eudicotyledons</taxon>
        <taxon>Gunneridae</taxon>
        <taxon>Pentapetalae</taxon>
        <taxon>rosids</taxon>
        <taxon>fabids</taxon>
        <taxon>Fabales</taxon>
        <taxon>Fabaceae</taxon>
        <taxon>Papilionoideae</taxon>
        <taxon>50 kb inversion clade</taxon>
        <taxon>NPAAA clade</taxon>
        <taxon>indigoferoid/millettioid clade</taxon>
        <taxon>Abreae</taxon>
        <taxon>Abrus</taxon>
    </lineage>
</organism>
<feature type="repeat" description="PPR" evidence="2">
    <location>
        <begin position="533"/>
        <end position="567"/>
    </location>
</feature>
<feature type="repeat" description="PPR" evidence="2">
    <location>
        <begin position="125"/>
        <end position="159"/>
    </location>
</feature>
<dbReference type="PROSITE" id="PS51375">
    <property type="entry name" value="PPR"/>
    <property type="match status" value="4"/>
</dbReference>
<dbReference type="InterPro" id="IPR011990">
    <property type="entry name" value="TPR-like_helical_dom_sf"/>
</dbReference>
<accession>A0A8B8LN50</accession>
<feature type="repeat" description="PPR" evidence="2">
    <location>
        <begin position="736"/>
        <end position="770"/>
    </location>
</feature>
<evidence type="ECO:0000313" key="4">
    <source>
        <dbReference type="RefSeq" id="XP_027356818.1"/>
    </source>
</evidence>
<dbReference type="Pfam" id="PF13041">
    <property type="entry name" value="PPR_2"/>
    <property type="match status" value="2"/>
</dbReference>
<dbReference type="GO" id="GO:0003723">
    <property type="term" value="F:RNA binding"/>
    <property type="evidence" value="ECO:0007669"/>
    <property type="project" value="InterPro"/>
</dbReference>
<gene>
    <name evidence="4" type="primary">LOC113866128</name>
</gene>
<keyword evidence="3" id="KW-1185">Reference proteome</keyword>
<evidence type="ECO:0000313" key="3">
    <source>
        <dbReference type="Proteomes" id="UP000694853"/>
    </source>
</evidence>
<dbReference type="FunFam" id="1.25.40.10:FF:000090">
    <property type="entry name" value="Pentatricopeptide repeat-containing protein, chloroplastic"/>
    <property type="match status" value="1"/>
</dbReference>
<evidence type="ECO:0000256" key="1">
    <source>
        <dbReference type="ARBA" id="ARBA00022737"/>
    </source>
</evidence>
<dbReference type="AlphaFoldDB" id="A0A8B8LN50"/>
<dbReference type="Pfam" id="PF20431">
    <property type="entry name" value="E_motif"/>
    <property type="match status" value="1"/>
</dbReference>
<dbReference type="InterPro" id="IPR046960">
    <property type="entry name" value="PPR_At4g14850-like_plant"/>
</dbReference>
<dbReference type="InterPro" id="IPR046848">
    <property type="entry name" value="E_motif"/>
</dbReference>
<dbReference type="InterPro" id="IPR002885">
    <property type="entry name" value="PPR_rpt"/>
</dbReference>
<reference evidence="3" key="1">
    <citation type="journal article" date="2019" name="Toxins">
        <title>Detection of Abrin-Like and Prepropulchellin-Like Toxin Genes and Transcripts Using Whole Genome Sequencing and Full-Length Transcript Sequencing of Abrus precatorius.</title>
        <authorList>
            <person name="Hovde B.T."/>
            <person name="Daligault H.E."/>
            <person name="Hanschen E.R."/>
            <person name="Kunde Y.A."/>
            <person name="Johnson M.B."/>
            <person name="Starkenburg S.R."/>
            <person name="Johnson S.L."/>
        </authorList>
    </citation>
    <scope>NUCLEOTIDE SEQUENCE [LARGE SCALE GENOMIC DNA]</scope>
</reference>
<dbReference type="FunFam" id="1.25.40.10:FF:003707">
    <property type="entry name" value="Tetratricopeptide repeat (TPR)-like superfamily protein"/>
    <property type="match status" value="1"/>
</dbReference>
<reference evidence="4" key="2">
    <citation type="submission" date="2025-08" db="UniProtKB">
        <authorList>
            <consortium name="RefSeq"/>
        </authorList>
    </citation>
    <scope>IDENTIFICATION</scope>
    <source>
        <tissue evidence="4">Young leaves</tissue>
    </source>
</reference>